<proteinExistence type="predicted"/>
<feature type="domain" description="Transposase (putative) gypsy type" evidence="2">
    <location>
        <begin position="103"/>
        <end position="167"/>
    </location>
</feature>
<evidence type="ECO:0000259" key="2">
    <source>
        <dbReference type="Pfam" id="PF04195"/>
    </source>
</evidence>
<evidence type="ECO:0000313" key="3">
    <source>
        <dbReference type="EMBL" id="GFZ09650.1"/>
    </source>
</evidence>
<dbReference type="AlphaFoldDB" id="A0A7J0GFQ6"/>
<reference evidence="3 4" key="1">
    <citation type="submission" date="2019-07" db="EMBL/GenBank/DDBJ databases">
        <title>De Novo Assembly of kiwifruit Actinidia rufa.</title>
        <authorList>
            <person name="Sugita-Konishi S."/>
            <person name="Sato K."/>
            <person name="Mori E."/>
            <person name="Abe Y."/>
            <person name="Kisaki G."/>
            <person name="Hamano K."/>
            <person name="Suezawa K."/>
            <person name="Otani M."/>
            <person name="Fukuda T."/>
            <person name="Manabe T."/>
            <person name="Gomi K."/>
            <person name="Tabuchi M."/>
            <person name="Akimitsu K."/>
            <person name="Kataoka I."/>
        </authorList>
    </citation>
    <scope>NUCLEOTIDE SEQUENCE [LARGE SCALE GENOMIC DNA]</scope>
    <source>
        <strain evidence="4">cv. Fuchu</strain>
    </source>
</reference>
<dbReference type="PANTHER" id="PTHR31099">
    <property type="entry name" value="OS06G0165300 PROTEIN"/>
    <property type="match status" value="1"/>
</dbReference>
<dbReference type="InterPro" id="IPR007321">
    <property type="entry name" value="Transposase_28"/>
</dbReference>
<dbReference type="PANTHER" id="PTHR31099:SF28">
    <property type="entry name" value="F5J5.12"/>
    <property type="match status" value="1"/>
</dbReference>
<gene>
    <name evidence="3" type="ORF">Acr_21g0002490</name>
</gene>
<evidence type="ECO:0000313" key="4">
    <source>
        <dbReference type="Proteomes" id="UP000585474"/>
    </source>
</evidence>
<sequence>MSNKADVRDSNSLPSWIFDHLGEKSYMEDEVIRLPSSLMKDLSSPESSPSAIFPPVEREVNIMTLEDLEQLRESCSIPSSIQIRLPEEGETIMSARLSEVAFYEADFYVGLQLPIHPSIRMILHFYNICPAQLIPNVWRSVGCAVVLWRYHKVALSLIEFINLFGLYKNPKPNFGWLYFRVRPKRTLFRKYPSNVTGWKRIFFFISEDNWEFSEGLSREAEASRVPRLWGLLGKRCNKVPTLHKEDFLDNILSSVEGGNLYLVKVFLDSNTFRKSFGLLSKPMTLGGGDKGEDVLIDRTTSVVGSKGEKVRDPILDLGLLSSSSRSKSRMESKSDLGLPPSLDQMKHPRKDSITSSSKKGKGAESPKGKEAVLPPEAKKLAKPRDATSTRATPILKPMEGTLANLEKVDRLTLDQVATKLFHVIRQAIDELTKMKNDRDATTDRLAKSEILVAELRESVAHSKKLVVEEFNDFQGVMKATTSKYFSERFDFCKWQLHHHHSDLTIDLEGVGLDHDLLEEEEEEKQEKEKEDKKGGEGE</sequence>
<protein>
    <recommendedName>
        <fullName evidence="2">Transposase (putative) gypsy type domain-containing protein</fullName>
    </recommendedName>
</protein>
<comment type="caution">
    <text evidence="3">The sequence shown here is derived from an EMBL/GenBank/DDBJ whole genome shotgun (WGS) entry which is preliminary data.</text>
</comment>
<organism evidence="3 4">
    <name type="scientific">Actinidia rufa</name>
    <dbReference type="NCBI Taxonomy" id="165716"/>
    <lineage>
        <taxon>Eukaryota</taxon>
        <taxon>Viridiplantae</taxon>
        <taxon>Streptophyta</taxon>
        <taxon>Embryophyta</taxon>
        <taxon>Tracheophyta</taxon>
        <taxon>Spermatophyta</taxon>
        <taxon>Magnoliopsida</taxon>
        <taxon>eudicotyledons</taxon>
        <taxon>Gunneridae</taxon>
        <taxon>Pentapetalae</taxon>
        <taxon>asterids</taxon>
        <taxon>Ericales</taxon>
        <taxon>Actinidiaceae</taxon>
        <taxon>Actinidia</taxon>
    </lineage>
</organism>
<feature type="region of interest" description="Disordered" evidence="1">
    <location>
        <begin position="323"/>
        <end position="395"/>
    </location>
</feature>
<feature type="compositionally biased region" description="Basic and acidic residues" evidence="1">
    <location>
        <begin position="524"/>
        <end position="538"/>
    </location>
</feature>
<dbReference type="Proteomes" id="UP000585474">
    <property type="component" value="Unassembled WGS sequence"/>
</dbReference>
<feature type="compositionally biased region" description="Basic and acidic residues" evidence="1">
    <location>
        <begin position="361"/>
        <end position="387"/>
    </location>
</feature>
<dbReference type="OrthoDB" id="1750920at2759"/>
<name>A0A7J0GFQ6_9ERIC</name>
<evidence type="ECO:0000256" key="1">
    <source>
        <dbReference type="SAM" id="MobiDB-lite"/>
    </source>
</evidence>
<accession>A0A7J0GFQ6</accession>
<feature type="region of interest" description="Disordered" evidence="1">
    <location>
        <begin position="514"/>
        <end position="538"/>
    </location>
</feature>
<dbReference type="EMBL" id="BJWL01000021">
    <property type="protein sequence ID" value="GFZ09650.1"/>
    <property type="molecule type" value="Genomic_DNA"/>
</dbReference>
<dbReference type="Pfam" id="PF04195">
    <property type="entry name" value="Transposase_28"/>
    <property type="match status" value="1"/>
</dbReference>
<keyword evidence="4" id="KW-1185">Reference proteome</keyword>